<sequence>MYDPTNESYNTSMNMESRQSAMQDFEMSRYQEMEFVAMSIARNLDITEKNASCASDLNSASLNVSYNVNPTQRTNIIIGLLYSLYLSELMQ</sequence>
<accession>A0AAV4SZF9</accession>
<reference evidence="1 2" key="1">
    <citation type="submission" date="2021-06" db="EMBL/GenBank/DDBJ databases">
        <title>Caerostris darwini draft genome.</title>
        <authorList>
            <person name="Kono N."/>
            <person name="Arakawa K."/>
        </authorList>
    </citation>
    <scope>NUCLEOTIDE SEQUENCE [LARGE SCALE GENOMIC DNA]</scope>
</reference>
<keyword evidence="2" id="KW-1185">Reference proteome</keyword>
<comment type="caution">
    <text evidence="1">The sequence shown here is derived from an EMBL/GenBank/DDBJ whole genome shotgun (WGS) entry which is preliminary data.</text>
</comment>
<dbReference type="Proteomes" id="UP001054837">
    <property type="component" value="Unassembled WGS sequence"/>
</dbReference>
<proteinExistence type="predicted"/>
<evidence type="ECO:0000313" key="1">
    <source>
        <dbReference type="EMBL" id="GIY38424.1"/>
    </source>
</evidence>
<gene>
    <name evidence="1" type="ORF">CDAR_122051</name>
</gene>
<dbReference type="AlphaFoldDB" id="A0AAV4SZF9"/>
<name>A0AAV4SZF9_9ARAC</name>
<protein>
    <submittedName>
        <fullName evidence="1">Uncharacterized protein</fullName>
    </submittedName>
</protein>
<evidence type="ECO:0000313" key="2">
    <source>
        <dbReference type="Proteomes" id="UP001054837"/>
    </source>
</evidence>
<dbReference type="EMBL" id="BPLQ01008609">
    <property type="protein sequence ID" value="GIY38424.1"/>
    <property type="molecule type" value="Genomic_DNA"/>
</dbReference>
<organism evidence="1 2">
    <name type="scientific">Caerostris darwini</name>
    <dbReference type="NCBI Taxonomy" id="1538125"/>
    <lineage>
        <taxon>Eukaryota</taxon>
        <taxon>Metazoa</taxon>
        <taxon>Ecdysozoa</taxon>
        <taxon>Arthropoda</taxon>
        <taxon>Chelicerata</taxon>
        <taxon>Arachnida</taxon>
        <taxon>Araneae</taxon>
        <taxon>Araneomorphae</taxon>
        <taxon>Entelegynae</taxon>
        <taxon>Araneoidea</taxon>
        <taxon>Araneidae</taxon>
        <taxon>Caerostris</taxon>
    </lineage>
</organism>